<dbReference type="PANTHER" id="PTHR12526">
    <property type="entry name" value="GLYCOSYLTRANSFERASE"/>
    <property type="match status" value="1"/>
</dbReference>
<protein>
    <submittedName>
        <fullName evidence="4">Glycosyltransferase involved in cell wall bisynthesis</fullName>
    </submittedName>
</protein>
<dbReference type="RefSeq" id="WP_073457137.1">
    <property type="nucleotide sequence ID" value="NZ_CALGVN010000008.1"/>
</dbReference>
<dbReference type="Pfam" id="PF13692">
    <property type="entry name" value="Glyco_trans_1_4"/>
    <property type="match status" value="1"/>
</dbReference>
<dbReference type="SUPFAM" id="SSF53756">
    <property type="entry name" value="UDP-Glycosyltransferase/glycogen phosphorylase"/>
    <property type="match status" value="1"/>
</dbReference>
<evidence type="ECO:0000313" key="5">
    <source>
        <dbReference type="Proteomes" id="UP000184363"/>
    </source>
</evidence>
<keyword evidence="2 4" id="KW-0808">Transferase</keyword>
<accession>A0A1M6TFB0</accession>
<dbReference type="Gene3D" id="3.40.50.2000">
    <property type="entry name" value="Glycogen Phosphorylase B"/>
    <property type="match status" value="2"/>
</dbReference>
<dbReference type="CDD" id="cd03801">
    <property type="entry name" value="GT4_PimA-like"/>
    <property type="match status" value="1"/>
</dbReference>
<dbReference type="Proteomes" id="UP000184363">
    <property type="component" value="Unassembled WGS sequence"/>
</dbReference>
<reference evidence="4 5" key="1">
    <citation type="submission" date="2016-11" db="EMBL/GenBank/DDBJ databases">
        <authorList>
            <person name="Jaros S."/>
            <person name="Januszkiewicz K."/>
            <person name="Wedrychowicz H."/>
        </authorList>
    </citation>
    <scope>NUCLEOTIDE SEQUENCE [LARGE SCALE GENOMIC DNA]</scope>
    <source>
        <strain evidence="4 5">DSM 43832</strain>
    </source>
</reference>
<dbReference type="PANTHER" id="PTHR12526:SF510">
    <property type="entry name" value="D-INOSITOL 3-PHOSPHATE GLYCOSYLTRANSFERASE"/>
    <property type="match status" value="1"/>
</dbReference>
<evidence type="ECO:0000256" key="2">
    <source>
        <dbReference type="ARBA" id="ARBA00022679"/>
    </source>
</evidence>
<dbReference type="STRING" id="1848.SAMN05443637_10810"/>
<gene>
    <name evidence="4" type="ORF">SAMN05443637_10810</name>
</gene>
<organism evidence="4 5">
    <name type="scientific">Pseudonocardia thermophila</name>
    <dbReference type="NCBI Taxonomy" id="1848"/>
    <lineage>
        <taxon>Bacteria</taxon>
        <taxon>Bacillati</taxon>
        <taxon>Actinomycetota</taxon>
        <taxon>Actinomycetes</taxon>
        <taxon>Pseudonocardiales</taxon>
        <taxon>Pseudonocardiaceae</taxon>
        <taxon>Pseudonocardia</taxon>
    </lineage>
</organism>
<dbReference type="InterPro" id="IPR028098">
    <property type="entry name" value="Glyco_trans_4-like_N"/>
</dbReference>
<dbReference type="EMBL" id="FRAP01000008">
    <property type="protein sequence ID" value="SHK55705.1"/>
    <property type="molecule type" value="Genomic_DNA"/>
</dbReference>
<evidence type="ECO:0000259" key="3">
    <source>
        <dbReference type="Pfam" id="PF13439"/>
    </source>
</evidence>
<feature type="domain" description="Glycosyltransferase subfamily 4-like N-terminal" evidence="3">
    <location>
        <begin position="15"/>
        <end position="195"/>
    </location>
</feature>
<dbReference type="GO" id="GO:0016757">
    <property type="term" value="F:glycosyltransferase activity"/>
    <property type="evidence" value="ECO:0007669"/>
    <property type="project" value="UniProtKB-KW"/>
</dbReference>
<proteinExistence type="predicted"/>
<keyword evidence="1" id="KW-0328">Glycosyltransferase</keyword>
<name>A0A1M6TFB0_PSETH</name>
<sequence>MTRRKVAFVEFTPSGGLFQFSAQLAGGMAAVGDEVHFYTGPDPELGPQHPDVRVHATLPTWHPADTEPVGKLVKKLRRGVRAGQLALAWIKVIALLARLRPDAVLWSSWRFSMDAAGVLIVRRLLPKAALALVAHEPVPRKRADTTQERHGRVLDPALQKAWSSLDAVFVLGEAAKETAIRRWGITCPVVVVPHGDESALRGSAPVPPAGETEPVILFFGAWTAYKGIDLLFDAIPAVKEKVPEARFVVAGSVQGVDGPGLLARAEELGVDARPGYVATEDVPALFSAARAVVTPYRRATQSGVVHLAYTFERPVVSTAVGDIPSAVKDGVTGLLVPPDDPAALADALAAVLTDPDLAQRLGRAGAEWLAAEASWPVVAQEVHDTLETGLAGRR</sequence>
<keyword evidence="5" id="KW-1185">Reference proteome</keyword>
<dbReference type="AlphaFoldDB" id="A0A1M6TFB0"/>
<dbReference type="Pfam" id="PF13439">
    <property type="entry name" value="Glyco_transf_4"/>
    <property type="match status" value="1"/>
</dbReference>
<evidence type="ECO:0000256" key="1">
    <source>
        <dbReference type="ARBA" id="ARBA00022676"/>
    </source>
</evidence>
<evidence type="ECO:0000313" key="4">
    <source>
        <dbReference type="EMBL" id="SHK55705.1"/>
    </source>
</evidence>